<sequence length="238" mass="26403">MVLGATGVAAAAVVVFFGVQWFSSPLTDVRWVYLDRGPKGTSVNPLFPDRDGPQIVELLKEIREAKPVKDDNLIFPTHAFPSTVTIVRKDGTKTYVDFAYSCQSPSSTQTTCKSVPDHVLIQTSDSADAYPALSPKLYEYVDHMSRTWPDVPLLIVPDSACLGRERKIQVEGNEWLTDRVNVRLKQGENVLLTLIAHPKDGHFNLPLEFPSSLAPGDYSLEIEGEGWTTTSREIKLTD</sequence>
<evidence type="ECO:0000313" key="2">
    <source>
        <dbReference type="Proteomes" id="UP000027931"/>
    </source>
</evidence>
<reference evidence="1 2" key="1">
    <citation type="journal article" date="2013" name="Int. J. Syst. Evol. Microbiol.">
        <title>Tumebacillus flagellatus sp. nov., an alpha-amylase/pullulanase-producing bacterium isolated from cassava wastewater.</title>
        <authorList>
            <person name="Wang Q."/>
            <person name="Xie N."/>
            <person name="Qin Y."/>
            <person name="Shen N."/>
            <person name="Zhu J."/>
            <person name="Mi H."/>
            <person name="Huang R."/>
        </authorList>
    </citation>
    <scope>NUCLEOTIDE SEQUENCE [LARGE SCALE GENOMIC DNA]</scope>
    <source>
        <strain evidence="1 2">GST4</strain>
    </source>
</reference>
<evidence type="ECO:0000313" key="1">
    <source>
        <dbReference type="EMBL" id="KEO84234.1"/>
    </source>
</evidence>
<comment type="caution">
    <text evidence="1">The sequence shown here is derived from an EMBL/GenBank/DDBJ whole genome shotgun (WGS) entry which is preliminary data.</text>
</comment>
<accession>A0A074LT96</accession>
<dbReference type="AlphaFoldDB" id="A0A074LT96"/>
<dbReference type="eggNOG" id="ENOG502ZQDQ">
    <property type="taxonomic scope" value="Bacteria"/>
</dbReference>
<organism evidence="1 2">
    <name type="scientific">Tumebacillus flagellatus</name>
    <dbReference type="NCBI Taxonomy" id="1157490"/>
    <lineage>
        <taxon>Bacteria</taxon>
        <taxon>Bacillati</taxon>
        <taxon>Bacillota</taxon>
        <taxon>Bacilli</taxon>
        <taxon>Bacillales</taxon>
        <taxon>Alicyclobacillaceae</taxon>
        <taxon>Tumebacillus</taxon>
    </lineage>
</organism>
<name>A0A074LT96_9BACL</name>
<dbReference type="EMBL" id="JMIR01000005">
    <property type="protein sequence ID" value="KEO84234.1"/>
    <property type="molecule type" value="Genomic_DNA"/>
</dbReference>
<proteinExistence type="predicted"/>
<protein>
    <submittedName>
        <fullName evidence="1">Uncharacterized protein</fullName>
    </submittedName>
</protein>
<dbReference type="Proteomes" id="UP000027931">
    <property type="component" value="Unassembled WGS sequence"/>
</dbReference>
<gene>
    <name evidence="1" type="ORF">EL26_05570</name>
</gene>
<keyword evidence="2" id="KW-1185">Reference proteome</keyword>